<gene>
    <name evidence="3" type="ORF">L602_003900000280</name>
</gene>
<comment type="caution">
    <text evidence="3">The sequence shown here is derived from an EMBL/GenBank/DDBJ whole genome shotgun (WGS) entry which is preliminary data.</text>
</comment>
<dbReference type="InterPro" id="IPR025405">
    <property type="entry name" value="DUF4131"/>
</dbReference>
<dbReference type="AlphaFoldDB" id="A0A562BA99"/>
<evidence type="ECO:0000313" key="3">
    <source>
        <dbReference type="EMBL" id="TWG82101.1"/>
    </source>
</evidence>
<evidence type="ECO:0000313" key="4">
    <source>
        <dbReference type="Proteomes" id="UP000318141"/>
    </source>
</evidence>
<dbReference type="PROSITE" id="PS51257">
    <property type="entry name" value="PROKAR_LIPOPROTEIN"/>
    <property type="match status" value="1"/>
</dbReference>
<accession>A0A562BA99</accession>
<keyword evidence="1" id="KW-0812">Transmembrane</keyword>
<reference evidence="3 4" key="1">
    <citation type="submission" date="2019-07" db="EMBL/GenBank/DDBJ databases">
        <title>Genome sequencing of lignin-degrading bacterial isolates.</title>
        <authorList>
            <person name="Gladden J."/>
        </authorList>
    </citation>
    <scope>NUCLEOTIDE SEQUENCE [LARGE SCALE GENOMIC DNA]</scope>
    <source>
        <strain evidence="3 4">J11</strain>
    </source>
</reference>
<feature type="non-terminal residue" evidence="3">
    <location>
        <position position="140"/>
    </location>
</feature>
<keyword evidence="1" id="KW-1133">Transmembrane helix</keyword>
<keyword evidence="1" id="KW-0472">Membrane</keyword>
<sequence>MRLILCGFAAGCWSVQQLTTLPAVGACAGGGAAALLLLVVVAATTAMPPWTRLALCVLLAVAVGIGWAGWRAQRRLAERLSPAQEGATLSVTGLVSGLTVDTGQGVRFPFLVDRGRHAGLPPRLLLTWRSFTVTVRLKRP</sequence>
<dbReference type="EMBL" id="VLJN01000033">
    <property type="protein sequence ID" value="TWG82101.1"/>
    <property type="molecule type" value="Genomic_DNA"/>
</dbReference>
<feature type="domain" description="DUF4131" evidence="2">
    <location>
        <begin position="23"/>
        <end position="130"/>
    </location>
</feature>
<evidence type="ECO:0000256" key="1">
    <source>
        <dbReference type="SAM" id="Phobius"/>
    </source>
</evidence>
<keyword evidence="4" id="KW-1185">Reference proteome</keyword>
<evidence type="ECO:0000259" key="2">
    <source>
        <dbReference type="Pfam" id="PF13567"/>
    </source>
</evidence>
<protein>
    <submittedName>
        <fullName evidence="3">Competence protein ComEC</fullName>
    </submittedName>
</protein>
<dbReference type="OrthoDB" id="9761531at2"/>
<feature type="transmembrane region" description="Helical" evidence="1">
    <location>
        <begin position="49"/>
        <end position="70"/>
    </location>
</feature>
<proteinExistence type="predicted"/>
<dbReference type="Proteomes" id="UP000318141">
    <property type="component" value="Unassembled WGS sequence"/>
</dbReference>
<dbReference type="Pfam" id="PF13567">
    <property type="entry name" value="DUF4131"/>
    <property type="match status" value="1"/>
</dbReference>
<name>A0A562BA99_9BURK</name>
<organism evidence="3 4">
    <name type="scientific">Cupriavidus gilardii J11</name>
    <dbReference type="NCBI Taxonomy" id="936133"/>
    <lineage>
        <taxon>Bacteria</taxon>
        <taxon>Pseudomonadati</taxon>
        <taxon>Pseudomonadota</taxon>
        <taxon>Betaproteobacteria</taxon>
        <taxon>Burkholderiales</taxon>
        <taxon>Burkholderiaceae</taxon>
        <taxon>Cupriavidus</taxon>
    </lineage>
</organism>